<feature type="domain" description="Aminotransferase class I/classII large" evidence="6">
    <location>
        <begin position="44"/>
        <end position="389"/>
    </location>
</feature>
<sequence>MDVFNKFKISKGPIGDFQKIVEGKCAFPKFSGTISNKIKFNNEKVITWSYNNYLGIAGSKELKMIDTNSQKKWGMTFPMGSRMMTGDTLLHEKFENNFAKFVNKESALLLNFGYQGMLSIIDTLLDKNDVVISDEQCHACIIDGIRLHKGKHFIFKHNDISDLEEKLILATKHINISKGGILVITEGVFSMSGAQGKLKEICKLKTKYNFRFLVDDAHGFGVLGINGSGTLSEQKIQNKVDLYFTTFTKSMASFGAVIAGESYLINYFKYNLRSQIFSKSLPMPVVNGLIERLKIIRKANSNRLRLFKITAELQHELLKRKLISKNIKSPITPVVLKMSSKKAMELQAEMVRDYKIYCSIIIYPVVPKNTVIFRLTPTSLHTSNDIEKTLLAFDILFPKYVQ</sequence>
<dbReference type="GO" id="GO:0008483">
    <property type="term" value="F:transaminase activity"/>
    <property type="evidence" value="ECO:0007669"/>
    <property type="project" value="UniProtKB-KW"/>
</dbReference>
<dbReference type="InterPro" id="IPR015422">
    <property type="entry name" value="PyrdxlP-dep_Trfase_small"/>
</dbReference>
<evidence type="ECO:0000313" key="8">
    <source>
        <dbReference type="Proteomes" id="UP000307140"/>
    </source>
</evidence>
<dbReference type="InterPro" id="IPR001917">
    <property type="entry name" value="Aminotrans_II_pyridoxalP_BS"/>
</dbReference>
<dbReference type="Pfam" id="PF00155">
    <property type="entry name" value="Aminotran_1_2"/>
    <property type="match status" value="1"/>
</dbReference>
<dbReference type="Proteomes" id="UP000307140">
    <property type="component" value="Unassembled WGS sequence"/>
</dbReference>
<keyword evidence="8" id="KW-1185">Reference proteome</keyword>
<dbReference type="InterPro" id="IPR004839">
    <property type="entry name" value="Aminotransferase_I/II_large"/>
</dbReference>
<proteinExistence type="inferred from homology"/>
<dbReference type="PROSITE" id="PS00599">
    <property type="entry name" value="AA_TRANSFER_CLASS_2"/>
    <property type="match status" value="1"/>
</dbReference>
<reference evidence="7 8" key="1">
    <citation type="submission" date="2019-05" db="EMBL/GenBank/DDBJ databases">
        <title>Polaribacter aestuariivivens sp. nov., isolated from a tidal flat.</title>
        <authorList>
            <person name="Yoon J.-H."/>
        </authorList>
    </citation>
    <scope>NUCLEOTIDE SEQUENCE [LARGE SCALE GENOMIC DNA]</scope>
    <source>
        <strain evidence="7 8">DBTF-3</strain>
    </source>
</reference>
<evidence type="ECO:0000256" key="1">
    <source>
        <dbReference type="ARBA" id="ARBA00001933"/>
    </source>
</evidence>
<comment type="caution">
    <text evidence="7">The sequence shown here is derived from an EMBL/GenBank/DDBJ whole genome shotgun (WGS) entry which is preliminary data.</text>
</comment>
<evidence type="ECO:0000256" key="5">
    <source>
        <dbReference type="RuleBase" id="RU003693"/>
    </source>
</evidence>
<dbReference type="SUPFAM" id="SSF53383">
    <property type="entry name" value="PLP-dependent transferases"/>
    <property type="match status" value="1"/>
</dbReference>
<dbReference type="InterPro" id="IPR015424">
    <property type="entry name" value="PyrdxlP-dep_Trfase"/>
</dbReference>
<evidence type="ECO:0000259" key="6">
    <source>
        <dbReference type="Pfam" id="PF00155"/>
    </source>
</evidence>
<dbReference type="Gene3D" id="3.40.640.10">
    <property type="entry name" value="Type I PLP-dependent aspartate aminotransferase-like (Major domain)"/>
    <property type="match status" value="1"/>
</dbReference>
<evidence type="ECO:0000256" key="2">
    <source>
        <dbReference type="ARBA" id="ARBA00005189"/>
    </source>
</evidence>
<dbReference type="AlphaFoldDB" id="A0A5S3NFA1"/>
<evidence type="ECO:0000256" key="3">
    <source>
        <dbReference type="ARBA" id="ARBA00022679"/>
    </source>
</evidence>
<comment type="pathway">
    <text evidence="2">Lipid metabolism.</text>
</comment>
<dbReference type="GO" id="GO:0030170">
    <property type="term" value="F:pyridoxal phosphate binding"/>
    <property type="evidence" value="ECO:0007669"/>
    <property type="project" value="InterPro"/>
</dbReference>
<name>A0A5S3NFA1_9FLAO</name>
<keyword evidence="4 5" id="KW-0663">Pyridoxal phosphate</keyword>
<accession>A0A5S3NFA1</accession>
<keyword evidence="7" id="KW-0032">Aminotransferase</keyword>
<dbReference type="EMBL" id="VANR01000001">
    <property type="protein sequence ID" value="TMM31986.1"/>
    <property type="molecule type" value="Genomic_DNA"/>
</dbReference>
<protein>
    <submittedName>
        <fullName evidence="7">Pyridoxal phosphate-dependent aminotransferase family protein</fullName>
    </submittedName>
</protein>
<dbReference type="PANTHER" id="PTHR13693">
    <property type="entry name" value="CLASS II AMINOTRANSFERASE/8-AMINO-7-OXONONANOATE SYNTHASE"/>
    <property type="match status" value="1"/>
</dbReference>
<dbReference type="Gene3D" id="3.90.1150.10">
    <property type="entry name" value="Aspartate Aminotransferase, domain 1"/>
    <property type="match status" value="1"/>
</dbReference>
<gene>
    <name evidence="7" type="ORF">FDT66_00540</name>
</gene>
<organism evidence="7 8">
    <name type="scientific">Polaribacter aestuariivivens</name>
    <dbReference type="NCBI Taxonomy" id="2304626"/>
    <lineage>
        <taxon>Bacteria</taxon>
        <taxon>Pseudomonadati</taxon>
        <taxon>Bacteroidota</taxon>
        <taxon>Flavobacteriia</taxon>
        <taxon>Flavobacteriales</taxon>
        <taxon>Flavobacteriaceae</taxon>
    </lineage>
</organism>
<keyword evidence="3 7" id="KW-0808">Transferase</keyword>
<dbReference type="InterPro" id="IPR050087">
    <property type="entry name" value="AON_synthase_class-II"/>
</dbReference>
<evidence type="ECO:0000256" key="4">
    <source>
        <dbReference type="ARBA" id="ARBA00022898"/>
    </source>
</evidence>
<dbReference type="RefSeq" id="WP_138534199.1">
    <property type="nucleotide sequence ID" value="NZ_VANR01000001.1"/>
</dbReference>
<evidence type="ECO:0000313" key="7">
    <source>
        <dbReference type="EMBL" id="TMM31986.1"/>
    </source>
</evidence>
<comment type="cofactor">
    <cofactor evidence="1 5">
        <name>pyridoxal 5'-phosphate</name>
        <dbReference type="ChEBI" id="CHEBI:597326"/>
    </cofactor>
</comment>
<dbReference type="InterPro" id="IPR015421">
    <property type="entry name" value="PyrdxlP-dep_Trfase_major"/>
</dbReference>
<dbReference type="OrthoDB" id="9807157at2"/>
<comment type="similarity">
    <text evidence="5">Belongs to the class-II pyridoxal-phosphate-dependent aminotransferase family.</text>
</comment>